<protein>
    <submittedName>
        <fullName evidence="4">YgcG family protein</fullName>
    </submittedName>
</protein>
<evidence type="ECO:0000259" key="3">
    <source>
        <dbReference type="Pfam" id="PF04536"/>
    </source>
</evidence>
<comment type="caution">
    <text evidence="4">The sequence shown here is derived from an EMBL/GenBank/DDBJ whole genome shotgun (WGS) entry which is preliminary data.</text>
</comment>
<feature type="compositionally biased region" description="Basic and acidic residues" evidence="1">
    <location>
        <begin position="223"/>
        <end position="236"/>
    </location>
</feature>
<feature type="region of interest" description="Disordered" evidence="1">
    <location>
        <begin position="222"/>
        <end position="255"/>
    </location>
</feature>
<feature type="transmembrane region" description="Helical" evidence="2">
    <location>
        <begin position="170"/>
        <end position="190"/>
    </location>
</feature>
<accession>A0A9Q4DSA1</accession>
<reference evidence="4" key="1">
    <citation type="submission" date="2022-02" db="EMBL/GenBank/DDBJ databases">
        <title>Crop Bioprotection Bacillus Genome Sequencing.</title>
        <authorList>
            <person name="Dunlap C."/>
        </authorList>
    </citation>
    <scope>NUCLEOTIDE SEQUENCE</scope>
    <source>
        <strain evidence="4">M18B4</strain>
    </source>
</reference>
<dbReference type="Proteomes" id="UP001070352">
    <property type="component" value="Unassembled WGS sequence"/>
</dbReference>
<evidence type="ECO:0000256" key="2">
    <source>
        <dbReference type="SAM" id="Phobius"/>
    </source>
</evidence>
<dbReference type="RefSeq" id="WP_003225660.1">
    <property type="nucleotide sequence ID" value="NZ_CBCRWV010000024.1"/>
</dbReference>
<evidence type="ECO:0000313" key="4">
    <source>
        <dbReference type="EMBL" id="MCY8123172.1"/>
    </source>
</evidence>
<organism evidence="4 5">
    <name type="scientific">Bacillus spizizenii</name>
    <name type="common">Bacillus subtilis subsp. spizizenii</name>
    <dbReference type="NCBI Taxonomy" id="96241"/>
    <lineage>
        <taxon>Bacteria</taxon>
        <taxon>Bacillati</taxon>
        <taxon>Bacillota</taxon>
        <taxon>Bacilli</taxon>
        <taxon>Bacillales</taxon>
        <taxon>Bacillaceae</taxon>
        <taxon>Bacillus</taxon>
    </lineage>
</organism>
<keyword evidence="2" id="KW-0812">Transmembrane</keyword>
<evidence type="ECO:0000313" key="5">
    <source>
        <dbReference type="Proteomes" id="UP001070352"/>
    </source>
</evidence>
<name>A0A9Q4DSA1_BACSC</name>
<dbReference type="Pfam" id="PF04536">
    <property type="entry name" value="TPM_phosphatase"/>
    <property type="match status" value="1"/>
</dbReference>
<keyword evidence="2" id="KW-1133">Transmembrane helix</keyword>
<dbReference type="Gene3D" id="3.10.310.50">
    <property type="match status" value="1"/>
</dbReference>
<dbReference type="EMBL" id="JALANJ010000057">
    <property type="protein sequence ID" value="MCY8123172.1"/>
    <property type="molecule type" value="Genomic_DNA"/>
</dbReference>
<gene>
    <name evidence="4" type="ORF">MOC45_21780</name>
</gene>
<evidence type="ECO:0000256" key="1">
    <source>
        <dbReference type="SAM" id="MobiDB-lite"/>
    </source>
</evidence>
<feature type="domain" description="TPM" evidence="3">
    <location>
        <begin position="36"/>
        <end position="149"/>
    </location>
</feature>
<dbReference type="AlphaFoldDB" id="A0A9Q4DSA1"/>
<sequence length="255" mass="28092">MRGFLGKAILVVLAVFMVMPVLGIEAARASESQQHVYDQAHLLSKAEIGKLESLSAELGAKRDTDFIIITTKSTNGEDIADYTGDFYDRYGKGSTAILTIDMANREVFIAGFKKAEQYLDNSRLNSIRNTISSDLSNENYFKAFKTYIQLSYKDMGIKPGINPDNIFFKWWFQLIAAIAVGGIAVSIMLYNAGGKVTVNGNTYMDHRTSDVIDQYDTYIRTTVTRERKPSNDKDSGGDGGVTKGGTSYSGSRGSF</sequence>
<proteinExistence type="predicted"/>
<dbReference type="InterPro" id="IPR007621">
    <property type="entry name" value="TPM_dom"/>
</dbReference>
<keyword evidence="2" id="KW-0472">Membrane</keyword>